<dbReference type="VEuPathDB" id="MicrosporidiaDB:M896_041930"/>
<dbReference type="InParanoid" id="A0A0B2UKU8"/>
<reference evidence="3 4" key="1">
    <citation type="journal article" date="2014" name="MBio">
        <title>The Ordospora colligata genome; evolution of extreme reduction in microsporidia and host-to-parasite horizontal gene transfer.</title>
        <authorList>
            <person name="Pombert J.-F."/>
            <person name="Haag K.L."/>
            <person name="Beidas S."/>
            <person name="Ebert D."/>
            <person name="Keeling P.J."/>
        </authorList>
    </citation>
    <scope>NUCLEOTIDE SEQUENCE [LARGE SCALE GENOMIC DNA]</scope>
    <source>
        <strain evidence="3 4">OC4</strain>
    </source>
</reference>
<dbReference type="GO" id="GO:0034657">
    <property type="term" value="C:GID complex"/>
    <property type="evidence" value="ECO:0007669"/>
    <property type="project" value="TreeGrafter"/>
</dbReference>
<feature type="domain" description="RING-Gid-type" evidence="2">
    <location>
        <begin position="274"/>
        <end position="318"/>
    </location>
</feature>
<organism evidence="3 4">
    <name type="scientific">Ordospora colligata OC4</name>
    <dbReference type="NCBI Taxonomy" id="1354746"/>
    <lineage>
        <taxon>Eukaryota</taxon>
        <taxon>Fungi</taxon>
        <taxon>Fungi incertae sedis</taxon>
        <taxon>Microsporidia</taxon>
        <taxon>Ordosporidae</taxon>
        <taxon>Ordospora</taxon>
    </lineage>
</organism>
<dbReference type="InterPro" id="IPR044063">
    <property type="entry name" value="ZF_RING_GID"/>
</dbReference>
<dbReference type="GO" id="GO:0043161">
    <property type="term" value="P:proteasome-mediated ubiquitin-dependent protein catabolic process"/>
    <property type="evidence" value="ECO:0007669"/>
    <property type="project" value="InterPro"/>
</dbReference>
<dbReference type="SUPFAM" id="SSF57850">
    <property type="entry name" value="RING/U-box"/>
    <property type="match status" value="1"/>
</dbReference>
<comment type="caution">
    <text evidence="3">The sequence shown here is derived from an EMBL/GenBank/DDBJ whole genome shotgun (WGS) entry which is preliminary data.</text>
</comment>
<keyword evidence="1" id="KW-0863">Zinc-finger</keyword>
<proteinExistence type="predicted"/>
<gene>
    <name evidence="3" type="ORF">M896_041930</name>
</gene>
<dbReference type="STRING" id="1354746.A0A0B2UKU8"/>
<dbReference type="GO" id="GO:0005737">
    <property type="term" value="C:cytoplasm"/>
    <property type="evidence" value="ECO:0007669"/>
    <property type="project" value="TreeGrafter"/>
</dbReference>
<dbReference type="HOGENOM" id="CLU_826470_0_0_1"/>
<name>A0A0B2UKU8_9MICR</name>
<keyword evidence="1" id="KW-0479">Metal-binding</keyword>
<keyword evidence="1" id="KW-0862">Zinc</keyword>
<sequence length="333" mass="37809">MSTIDFQVLRSETNRLISEIQARYALGKAHHADTGLNAEEMLLNIWRDVQADDHELCELDLRIGEQHYPKSKHTTMLLIAFYLLENDLDDVLDALISEVHDEKDVLIKVKASYSHFRKMALQIEDDIFTLLKEFIGKEALNDLGLQTSLYEFLILICNGNSNQALRSCLNEIKAYYPLHSQKIKRMLRFLIDPTGIEATIHASKQILIETLKMQYFRADDIPSRCHLKNLFMAGTCALKQLLESGNPLIDQDECTLPVEIQLGKESYYHSLFVCPVLKSLCTKSNPPCILECGHVISFDAATVLSREGASSSFKCPYCPELSRYGSLMKLSID</sequence>
<dbReference type="GO" id="GO:0008270">
    <property type="term" value="F:zinc ion binding"/>
    <property type="evidence" value="ECO:0007669"/>
    <property type="project" value="UniProtKB-KW"/>
</dbReference>
<feature type="zinc finger region" description="RING-Gid-type" evidence="1">
    <location>
        <begin position="274"/>
        <end position="318"/>
    </location>
</feature>
<dbReference type="GO" id="GO:0061630">
    <property type="term" value="F:ubiquitin protein ligase activity"/>
    <property type="evidence" value="ECO:0007669"/>
    <property type="project" value="InterPro"/>
</dbReference>
<evidence type="ECO:0000259" key="2">
    <source>
        <dbReference type="PROSITE" id="PS51867"/>
    </source>
</evidence>
<dbReference type="EMBL" id="JOKQ01000004">
    <property type="protein sequence ID" value="KHN69993.1"/>
    <property type="molecule type" value="Genomic_DNA"/>
</dbReference>
<dbReference type="AlphaFoldDB" id="A0A0B2UKU8"/>
<protein>
    <recommendedName>
        <fullName evidence="2">RING-Gid-type domain-containing protein</fullName>
    </recommendedName>
</protein>
<dbReference type="PROSITE" id="PS51867">
    <property type="entry name" value="ZF_RING_GID"/>
    <property type="match status" value="1"/>
</dbReference>
<evidence type="ECO:0000256" key="1">
    <source>
        <dbReference type="PROSITE-ProRule" id="PRU01215"/>
    </source>
</evidence>
<dbReference type="GO" id="GO:0005634">
    <property type="term" value="C:nucleus"/>
    <property type="evidence" value="ECO:0007669"/>
    <property type="project" value="TreeGrafter"/>
</dbReference>
<dbReference type="GeneID" id="26261631"/>
<dbReference type="InterPro" id="IPR045098">
    <property type="entry name" value="Fyv10_fam"/>
</dbReference>
<accession>A0A0B2UKU8</accession>
<evidence type="ECO:0000313" key="4">
    <source>
        <dbReference type="Proteomes" id="UP000031056"/>
    </source>
</evidence>
<keyword evidence="4" id="KW-1185">Reference proteome</keyword>
<dbReference type="OrthoDB" id="1933281at2759"/>
<dbReference type="Proteomes" id="UP000031056">
    <property type="component" value="Unassembled WGS sequence"/>
</dbReference>
<dbReference type="RefSeq" id="XP_014564035.1">
    <property type="nucleotide sequence ID" value="XM_014708549.1"/>
</dbReference>
<dbReference type="PANTHER" id="PTHR12170">
    <property type="entry name" value="MACROPHAGE ERYTHROBLAST ATTACHER-RELATED"/>
    <property type="match status" value="1"/>
</dbReference>
<evidence type="ECO:0000313" key="3">
    <source>
        <dbReference type="EMBL" id="KHN69993.1"/>
    </source>
</evidence>